<dbReference type="Proteomes" id="UP000005953">
    <property type="component" value="Unassembled WGS sequence"/>
</dbReference>
<dbReference type="SUPFAM" id="SSF56935">
    <property type="entry name" value="Porins"/>
    <property type="match status" value="1"/>
</dbReference>
<dbReference type="EMBL" id="AAOE01000002">
    <property type="protein sequence ID" value="EAR10856.1"/>
    <property type="molecule type" value="Genomic_DNA"/>
</dbReference>
<gene>
    <name evidence="2" type="primary">slmA</name>
    <name evidence="2" type="ORF">MED297_10111</name>
</gene>
<evidence type="ECO:0000256" key="1">
    <source>
        <dbReference type="SAM" id="SignalP"/>
    </source>
</evidence>
<keyword evidence="1" id="KW-0732">Signal</keyword>
<sequence length="333" mass="36602">MLDACFSVNDRGRQPLIKHLTFCLLCLCVALSAQANTRLYGYANGFAQTRTVSDGTALEVTGYLTELGFRNSTPVTPELKAGFDLNLGLNLLDSWSPYMRRGDLSLEGRWGTVALFYGETPLSETNQWLTLMHQDPDNLPLALDFAGASPLRLPQGVTAVDGLRYRTPLVGSRVQLSGALMPAEQIGGETGYSVTLSWLGEHFRSLAGIELNGAYGNAQLGRWINEYRSEAFTLGLLLQATHNTLTEAQGQSVMLYSQHPWSLGEQSQRLKLTLSANHFVDQDDERRLAFYSSLVNQVVMSESFSLYGFAEAKWESETPAFTLYTGAGASLGF</sequence>
<accession>A4BAA0</accession>
<dbReference type="AlphaFoldDB" id="A4BAA0"/>
<name>A4BAA0_9GAMM</name>
<reference evidence="2 3" key="1">
    <citation type="submission" date="2006-02" db="EMBL/GenBank/DDBJ databases">
        <authorList>
            <person name="Pinhassi J."/>
            <person name="Pedros-Alio C."/>
            <person name="Ferriera S."/>
            <person name="Johnson J."/>
            <person name="Kravitz S."/>
            <person name="Halpern A."/>
            <person name="Remington K."/>
            <person name="Beeson K."/>
            <person name="Tran B."/>
            <person name="Rogers Y.-H."/>
            <person name="Friedman R."/>
            <person name="Venter J.C."/>
        </authorList>
    </citation>
    <scope>NUCLEOTIDE SEQUENCE [LARGE SCALE GENOMIC DNA]</scope>
    <source>
        <strain evidence="2 3">MED297</strain>
    </source>
</reference>
<proteinExistence type="predicted"/>
<organism evidence="2 3">
    <name type="scientific">Reinekea blandensis MED297</name>
    <dbReference type="NCBI Taxonomy" id="314283"/>
    <lineage>
        <taxon>Bacteria</taxon>
        <taxon>Pseudomonadati</taxon>
        <taxon>Pseudomonadota</taxon>
        <taxon>Gammaproteobacteria</taxon>
        <taxon>Oceanospirillales</taxon>
        <taxon>Saccharospirillaceae</taxon>
        <taxon>Reinekea</taxon>
    </lineage>
</organism>
<evidence type="ECO:0000313" key="3">
    <source>
        <dbReference type="Proteomes" id="UP000005953"/>
    </source>
</evidence>
<protein>
    <submittedName>
        <fullName evidence="2">Nucleoid occlusion protein</fullName>
    </submittedName>
</protein>
<feature type="chain" id="PRO_5002666373" evidence="1">
    <location>
        <begin position="36"/>
        <end position="333"/>
    </location>
</feature>
<evidence type="ECO:0000313" key="2">
    <source>
        <dbReference type="EMBL" id="EAR10856.1"/>
    </source>
</evidence>
<dbReference type="InterPro" id="IPR023614">
    <property type="entry name" value="Porin_dom_sf"/>
</dbReference>
<dbReference type="Gene3D" id="2.40.160.10">
    <property type="entry name" value="Porin"/>
    <property type="match status" value="1"/>
</dbReference>
<dbReference type="STRING" id="314283.MED297_10111"/>
<feature type="signal peptide" evidence="1">
    <location>
        <begin position="1"/>
        <end position="35"/>
    </location>
</feature>
<keyword evidence="3" id="KW-1185">Reference proteome</keyword>
<comment type="caution">
    <text evidence="2">The sequence shown here is derived from an EMBL/GenBank/DDBJ whole genome shotgun (WGS) entry which is preliminary data.</text>
</comment>
<dbReference type="HOGENOM" id="CLU_833855_0_0_6"/>